<comment type="caution">
    <text evidence="12">The sequence shown here is derived from an EMBL/GenBank/DDBJ whole genome shotgun (WGS) entry which is preliminary data.</text>
</comment>
<dbReference type="Gene3D" id="3.30.70.3450">
    <property type="match status" value="1"/>
</dbReference>
<comment type="cofactor">
    <cofactor evidence="8 10">
        <name>FAD</name>
        <dbReference type="ChEBI" id="CHEBI:57692"/>
    </cofactor>
</comment>
<evidence type="ECO:0000256" key="9">
    <source>
        <dbReference type="PIRSR" id="PIRSR625650-4"/>
    </source>
</evidence>
<feature type="active site" description="Proton donor/acceptor" evidence="6">
    <location>
        <position position="513"/>
    </location>
</feature>
<dbReference type="InterPro" id="IPR036318">
    <property type="entry name" value="FAD-bd_PCMH-like_sf"/>
</dbReference>
<dbReference type="GO" id="GO:0071949">
    <property type="term" value="F:FAD binding"/>
    <property type="evidence" value="ECO:0007669"/>
    <property type="project" value="InterPro"/>
</dbReference>
<dbReference type="PANTHER" id="PTHR46568:SF1">
    <property type="entry name" value="ALKYLDIHYDROXYACETONEPHOSPHATE SYNTHASE, PEROXISOMAL"/>
    <property type="match status" value="1"/>
</dbReference>
<proteinExistence type="inferred from homology"/>
<organism evidence="12 13">
    <name type="scientific">Pseudocohnilembus persalinus</name>
    <name type="common">Ciliate</name>
    <dbReference type="NCBI Taxonomy" id="266149"/>
    <lineage>
        <taxon>Eukaryota</taxon>
        <taxon>Sar</taxon>
        <taxon>Alveolata</taxon>
        <taxon>Ciliophora</taxon>
        <taxon>Intramacronucleata</taxon>
        <taxon>Oligohymenophorea</taxon>
        <taxon>Scuticociliatia</taxon>
        <taxon>Philasterida</taxon>
        <taxon>Pseudocohnilembidae</taxon>
        <taxon>Pseudocohnilembus</taxon>
    </lineage>
</organism>
<comment type="similarity">
    <text evidence="2 10">Belongs to the FAD-binding oxidoreductase/transferase type 4 family.</text>
</comment>
<comment type="catalytic activity">
    <reaction evidence="10">
        <text>a long chain fatty alcohol + a 1-acylglycerone 3-phosphate = a 1-O-alkylglycerone 3-phosphate + a long-chain fatty acid + H(+)</text>
        <dbReference type="Rhea" id="RHEA:36171"/>
        <dbReference type="ChEBI" id="CHEBI:15378"/>
        <dbReference type="ChEBI" id="CHEBI:17135"/>
        <dbReference type="ChEBI" id="CHEBI:57534"/>
        <dbReference type="ChEBI" id="CHEBI:57560"/>
        <dbReference type="ChEBI" id="CHEBI:73315"/>
        <dbReference type="EC" id="2.5.1.26"/>
    </reaction>
</comment>
<dbReference type="PANTHER" id="PTHR46568">
    <property type="entry name" value="ALKYLDIHYDROXYACETONEPHOSPHATE SYNTHASE, PEROXISOMAL"/>
    <property type="match status" value="1"/>
</dbReference>
<keyword evidence="13" id="KW-1185">Reference proteome</keyword>
<keyword evidence="10" id="KW-0576">Peroxisome</keyword>
<feature type="binding site" evidence="8">
    <location>
        <begin position="238"/>
        <end position="244"/>
    </location>
    <ligand>
        <name>FAD</name>
        <dbReference type="ChEBI" id="CHEBI:57692"/>
    </ligand>
</feature>
<dbReference type="InterPro" id="IPR016169">
    <property type="entry name" value="FAD-bd_PCMH_sub2"/>
</dbReference>
<evidence type="ECO:0000256" key="6">
    <source>
        <dbReference type="PIRSR" id="PIRSR625650-1"/>
    </source>
</evidence>
<sequence length="595" mass="67229">MNRLDKLSESFKDLSLTAQTRKYKIDWFRKNGWGFNDTAFMIGDDGVISLTGNRYTDAGKKLPNFRQWAEEVCGLNINNTTLPKLEKAIADEPIINEQFMEAIKNKVGEITTDTEQRVFHSHGQTMEDIYIVRNGKFERTVDVVVYIENEQQAEILVKAAVEHDVCLIVYGGGTNVTNALKPVTEEKRSIISVDVTRMNHIKWVDKKNNTACVEAGIVGKDLENELAKHGVMCGHEPDSVEFSTLGGWISTRASGMKKNRYGNIDDIILTVRIVTPLGTFERKQESPRISSGPNLNEFILGSEGTLGIITQATLKLRTIPECVEYDSIIFHDFVSGCDFMYEVAQSKIWPASLRLVDNQQFKFGMALKTPKDSKMQEFIDKAKKYFLLEIKKFDQDKMCMASIVYEGTKEEVAQQKASIKKILDKHNGFRAGAENGQRGYFLTFVIAYLRDFSFDFGYIAESFETSCPWKNVYPLIENTTKRIQEECKKQGIVVPPFISSRVTQVYDTGAAVYIYFGFLYYGLDGIDPVKVYDQIEGAAREEIMKNGGCISHHHGVGKLRKRFMKDSVGEVGIEMLKAVKQKVDPKNTFGSGNLI</sequence>
<evidence type="ECO:0000256" key="10">
    <source>
        <dbReference type="RuleBase" id="RU363113"/>
    </source>
</evidence>
<evidence type="ECO:0000259" key="11">
    <source>
        <dbReference type="PROSITE" id="PS51387"/>
    </source>
</evidence>
<dbReference type="InterPro" id="IPR004113">
    <property type="entry name" value="FAD-bd_oxidored_4_C"/>
</dbReference>
<evidence type="ECO:0000313" key="12">
    <source>
        <dbReference type="EMBL" id="KRX00983.1"/>
    </source>
</evidence>
<dbReference type="Gene3D" id="3.30.43.10">
    <property type="entry name" value="Uridine Diphospho-n-acetylenolpyruvylglucosamine Reductase, domain 2"/>
    <property type="match status" value="1"/>
</dbReference>
<dbReference type="Pfam" id="PF02913">
    <property type="entry name" value="FAD-oxidase_C"/>
    <property type="match status" value="1"/>
</dbReference>
<dbReference type="Pfam" id="PF01565">
    <property type="entry name" value="FAD_binding_4"/>
    <property type="match status" value="1"/>
</dbReference>
<evidence type="ECO:0000256" key="5">
    <source>
        <dbReference type="ARBA" id="ARBA00022827"/>
    </source>
</evidence>
<keyword evidence="10" id="KW-0443">Lipid metabolism</keyword>
<dbReference type="InterPro" id="IPR006094">
    <property type="entry name" value="Oxid_FAD_bind_N"/>
</dbReference>
<dbReference type="EC" id="2.5.1.26" evidence="3 10"/>
<name>A0A0V0QFM7_PSEPJ</name>
<gene>
    <name evidence="12" type="ORF">PPERSA_09589</name>
</gene>
<dbReference type="OrthoDB" id="5332616at2759"/>
<evidence type="ECO:0000256" key="1">
    <source>
        <dbReference type="ARBA" id="ARBA00004670"/>
    </source>
</evidence>
<comment type="subcellular location">
    <subcellularLocation>
        <location evidence="10">Peroxisome</location>
    </subcellularLocation>
</comment>
<comment type="function">
    <text evidence="10">Catalyzes the exchange of an acyl for a long-chain alkyl group and the formation of the ether bond in the biosynthesis of ether phospholipids.</text>
</comment>
<dbReference type="SUPFAM" id="SSF55103">
    <property type="entry name" value="FAD-linked oxidases, C-terminal domain"/>
    <property type="match status" value="1"/>
</dbReference>
<dbReference type="SUPFAM" id="SSF56176">
    <property type="entry name" value="FAD-binding/transporter-associated domain-like"/>
    <property type="match status" value="1"/>
</dbReference>
<feature type="site" description="Important for enzyme activity" evidence="9">
    <location>
        <position position="354"/>
    </location>
</feature>
<keyword evidence="10" id="KW-0808">Transferase</keyword>
<dbReference type="InterPro" id="IPR016167">
    <property type="entry name" value="FAD-bd_PCMH_sub1"/>
</dbReference>
<dbReference type="Gene3D" id="3.30.465.10">
    <property type="match status" value="1"/>
</dbReference>
<comment type="subunit">
    <text evidence="10">Homodimer.</text>
</comment>
<dbReference type="UniPathway" id="UPA00781"/>
<dbReference type="PROSITE" id="PS51387">
    <property type="entry name" value="FAD_PCMH"/>
    <property type="match status" value="1"/>
</dbReference>
<dbReference type="InterPro" id="IPR025650">
    <property type="entry name" value="Alkyl-DHAP_Synthase"/>
</dbReference>
<evidence type="ECO:0000256" key="2">
    <source>
        <dbReference type="ARBA" id="ARBA00008000"/>
    </source>
</evidence>
<protein>
    <recommendedName>
        <fullName evidence="3 10">Alkylglycerone-phosphate synthase</fullName>
        <shortName evidence="10">Alkyl-DHAP synthase</shortName>
        <ecNumber evidence="3 10">2.5.1.26</ecNumber>
    </recommendedName>
</protein>
<dbReference type="EMBL" id="LDAU01000180">
    <property type="protein sequence ID" value="KRX00983.1"/>
    <property type="molecule type" value="Genomic_DNA"/>
</dbReference>
<comment type="pathway">
    <text evidence="1 10">Glycerolipid metabolism; ether lipid biosynthesis.</text>
</comment>
<dbReference type="Gene3D" id="3.30.300.330">
    <property type="match status" value="1"/>
</dbReference>
<dbReference type="InterPro" id="IPR016171">
    <property type="entry name" value="Vanillyl_alc_oxidase_C-sub2"/>
</dbReference>
<evidence type="ECO:0000256" key="4">
    <source>
        <dbReference type="ARBA" id="ARBA00022630"/>
    </source>
</evidence>
<dbReference type="GO" id="GO:0005777">
    <property type="term" value="C:peroxisome"/>
    <property type="evidence" value="ECO:0007669"/>
    <property type="project" value="UniProtKB-SubCell"/>
</dbReference>
<dbReference type="Gene3D" id="1.10.45.10">
    <property type="entry name" value="Vanillyl-alcohol Oxidase, Chain A, domain 4"/>
    <property type="match status" value="1"/>
</dbReference>
<evidence type="ECO:0000256" key="3">
    <source>
        <dbReference type="ARBA" id="ARBA00012385"/>
    </source>
</evidence>
<dbReference type="OMA" id="GTISHQH"/>
<keyword evidence="10" id="KW-0444">Lipid biosynthesis</keyword>
<evidence type="ECO:0000256" key="8">
    <source>
        <dbReference type="PIRSR" id="PIRSR625650-3"/>
    </source>
</evidence>
<dbReference type="InParanoid" id="A0A0V0QFM7"/>
<dbReference type="GO" id="GO:0008611">
    <property type="term" value="P:ether lipid biosynthetic process"/>
    <property type="evidence" value="ECO:0007669"/>
    <property type="project" value="UniProtKB-UniPathway"/>
</dbReference>
<keyword evidence="5 8" id="KW-0274">FAD</keyword>
<feature type="binding site" evidence="7">
    <location>
        <position position="450"/>
    </location>
    <ligand>
        <name>substrate</name>
    </ligand>
</feature>
<reference evidence="12 13" key="1">
    <citation type="journal article" date="2015" name="Sci. Rep.">
        <title>Genome of the facultative scuticociliatosis pathogen Pseudocohnilembus persalinus provides insight into its virulence through horizontal gene transfer.</title>
        <authorList>
            <person name="Xiong J."/>
            <person name="Wang G."/>
            <person name="Cheng J."/>
            <person name="Tian M."/>
            <person name="Pan X."/>
            <person name="Warren A."/>
            <person name="Jiang C."/>
            <person name="Yuan D."/>
            <person name="Miao W."/>
        </authorList>
    </citation>
    <scope>NUCLEOTIDE SEQUENCE [LARGE SCALE GENOMIC DNA]</scope>
    <source>
        <strain evidence="12">36N120E</strain>
    </source>
</reference>
<dbReference type="Proteomes" id="UP000054937">
    <property type="component" value="Unassembled WGS sequence"/>
</dbReference>
<evidence type="ECO:0000256" key="7">
    <source>
        <dbReference type="PIRSR" id="PIRSR625650-2"/>
    </source>
</evidence>
<evidence type="ECO:0000313" key="13">
    <source>
        <dbReference type="Proteomes" id="UP000054937"/>
    </source>
</evidence>
<feature type="binding site" evidence="8">
    <location>
        <begin position="303"/>
        <end position="309"/>
    </location>
    <ligand>
        <name>FAD</name>
        <dbReference type="ChEBI" id="CHEBI:57692"/>
    </ligand>
</feature>
<dbReference type="InterPro" id="IPR016164">
    <property type="entry name" value="FAD-linked_Oxase-like_C"/>
</dbReference>
<dbReference type="Gene3D" id="3.30.160.650">
    <property type="match status" value="1"/>
</dbReference>
<dbReference type="GO" id="GO:0008609">
    <property type="term" value="F:alkylglycerone-phosphate synthase activity"/>
    <property type="evidence" value="ECO:0007669"/>
    <property type="project" value="UniProtKB-EC"/>
</dbReference>
<dbReference type="AlphaFoldDB" id="A0A0V0QFM7"/>
<feature type="binding site" evidence="8">
    <location>
        <begin position="251"/>
        <end position="254"/>
    </location>
    <ligand>
        <name>FAD</name>
        <dbReference type="ChEBI" id="CHEBI:57692"/>
    </ligand>
</feature>
<feature type="domain" description="FAD-binding PCMH-type" evidence="11">
    <location>
        <begin position="137"/>
        <end position="319"/>
    </location>
</feature>
<dbReference type="InterPro" id="IPR016166">
    <property type="entry name" value="FAD-bd_PCMH"/>
</dbReference>
<accession>A0A0V0QFM7</accession>
<keyword evidence="4 10" id="KW-0285">Flavoprotein</keyword>